<dbReference type="Proteomes" id="UP001328107">
    <property type="component" value="Unassembled WGS sequence"/>
</dbReference>
<gene>
    <name evidence="1" type="ORF">PMAYCL1PPCAC_16203</name>
</gene>
<reference evidence="2" key="1">
    <citation type="submission" date="2022-10" db="EMBL/GenBank/DDBJ databases">
        <title>Genome assembly of Pristionchus species.</title>
        <authorList>
            <person name="Yoshida K."/>
            <person name="Sommer R.J."/>
        </authorList>
    </citation>
    <scope>NUCLEOTIDE SEQUENCE [LARGE SCALE GENOMIC DNA]</scope>
    <source>
        <strain evidence="2">RS5460</strain>
    </source>
</reference>
<feature type="non-terminal residue" evidence="1">
    <location>
        <position position="100"/>
    </location>
</feature>
<dbReference type="EMBL" id="BTRK01000004">
    <property type="protein sequence ID" value="GMR46008.1"/>
    <property type="molecule type" value="Genomic_DNA"/>
</dbReference>
<evidence type="ECO:0000313" key="2">
    <source>
        <dbReference type="Proteomes" id="UP001328107"/>
    </source>
</evidence>
<comment type="caution">
    <text evidence="1">The sequence shown here is derived from an EMBL/GenBank/DDBJ whole genome shotgun (WGS) entry which is preliminary data.</text>
</comment>
<sequence>MCLEVSIPLFIRTSLAYRKLIFKGCSANTKTYSLAIHSLLSIVAWTPLRATYTFSTVMLTSMRLVMLRSKGKFQASYSLMVRSSVLVAIVTAAATVPNWI</sequence>
<organism evidence="1 2">
    <name type="scientific">Pristionchus mayeri</name>
    <dbReference type="NCBI Taxonomy" id="1317129"/>
    <lineage>
        <taxon>Eukaryota</taxon>
        <taxon>Metazoa</taxon>
        <taxon>Ecdysozoa</taxon>
        <taxon>Nematoda</taxon>
        <taxon>Chromadorea</taxon>
        <taxon>Rhabditida</taxon>
        <taxon>Rhabditina</taxon>
        <taxon>Diplogasteromorpha</taxon>
        <taxon>Diplogasteroidea</taxon>
        <taxon>Neodiplogasteridae</taxon>
        <taxon>Pristionchus</taxon>
    </lineage>
</organism>
<proteinExistence type="predicted"/>
<dbReference type="AlphaFoldDB" id="A0AAN5CKB0"/>
<accession>A0AAN5CKB0</accession>
<name>A0AAN5CKB0_9BILA</name>
<evidence type="ECO:0000313" key="1">
    <source>
        <dbReference type="EMBL" id="GMR46008.1"/>
    </source>
</evidence>
<keyword evidence="2" id="KW-1185">Reference proteome</keyword>
<protein>
    <submittedName>
        <fullName evidence="1">Uncharacterized protein</fullName>
    </submittedName>
</protein>